<dbReference type="AlphaFoldDB" id="A0A401UMK0"/>
<evidence type="ECO:0000313" key="3">
    <source>
        <dbReference type="Proteomes" id="UP000287872"/>
    </source>
</evidence>
<accession>A0A401UMK0</accession>
<evidence type="ECO:0000313" key="2">
    <source>
        <dbReference type="EMBL" id="GCD10760.1"/>
    </source>
</evidence>
<comment type="caution">
    <text evidence="2">The sequence shown here is derived from an EMBL/GenBank/DDBJ whole genome shotgun (WGS) entry which is preliminary data.</text>
</comment>
<gene>
    <name evidence="2" type="ORF">Ctaglu_23830</name>
</gene>
<evidence type="ECO:0000259" key="1">
    <source>
        <dbReference type="Pfam" id="PF25250"/>
    </source>
</evidence>
<proteinExistence type="predicted"/>
<feature type="domain" description="DUF7852" evidence="1">
    <location>
        <begin position="86"/>
        <end position="169"/>
    </location>
</feature>
<protein>
    <recommendedName>
        <fullName evidence="1">DUF7852 domain-containing protein</fullName>
    </recommendedName>
</protein>
<reference evidence="2 3" key="1">
    <citation type="submission" date="2018-11" db="EMBL/GenBank/DDBJ databases">
        <title>Genome sequencing and assembly of Clostridium tagluense strain A121.</title>
        <authorList>
            <person name="Murakami T."/>
            <person name="Segawa T."/>
            <person name="Shcherbakova V.A."/>
            <person name="Mori H."/>
            <person name="Yoshimura Y."/>
        </authorList>
    </citation>
    <scope>NUCLEOTIDE SEQUENCE [LARGE SCALE GENOMIC DNA]</scope>
    <source>
        <strain evidence="2 3">A121</strain>
    </source>
</reference>
<dbReference type="Proteomes" id="UP000287872">
    <property type="component" value="Unassembled WGS sequence"/>
</dbReference>
<dbReference type="InterPro" id="IPR057174">
    <property type="entry name" value="DUF7852"/>
</dbReference>
<dbReference type="OrthoDB" id="2381017at2"/>
<sequence>MIQYNNCDKLNILKLIIIINILQQSYYSENINKISKKNSPNIKLKNNIDLNNSSVKRDAKDIMDLDRIFPIQEKNIEDDTKCIKDKIKINTNNNNNNNTTADTPDNDIYEITENINTNHNENFILTVPIIISKINIDIPIELTFKLKNATLDVKNIKNEIYLTNSKVLPMY</sequence>
<dbReference type="RefSeq" id="WP_125001952.1">
    <property type="nucleotide sequence ID" value="NZ_BHYK01000012.1"/>
</dbReference>
<keyword evidence="3" id="KW-1185">Reference proteome</keyword>
<dbReference type="Pfam" id="PF25250">
    <property type="entry name" value="DUF7852"/>
    <property type="match status" value="1"/>
</dbReference>
<organism evidence="2 3">
    <name type="scientific">Clostridium tagluense</name>
    <dbReference type="NCBI Taxonomy" id="360422"/>
    <lineage>
        <taxon>Bacteria</taxon>
        <taxon>Bacillati</taxon>
        <taxon>Bacillota</taxon>
        <taxon>Clostridia</taxon>
        <taxon>Eubacteriales</taxon>
        <taxon>Clostridiaceae</taxon>
        <taxon>Clostridium</taxon>
    </lineage>
</organism>
<dbReference type="EMBL" id="BHYK01000012">
    <property type="protein sequence ID" value="GCD10760.1"/>
    <property type="molecule type" value="Genomic_DNA"/>
</dbReference>
<name>A0A401UMK0_9CLOT</name>